<name>A0AAV3PMC0_LITER</name>
<proteinExistence type="predicted"/>
<dbReference type="AlphaFoldDB" id="A0AAV3PMC0"/>
<keyword evidence="2" id="KW-1185">Reference proteome</keyword>
<sequence>MVRVLVDMVMCNDEWMLKFKTSKVDMPSDVWNEPVDGDGMDVVHSKLKKMRHKLRVLNKESYFDICERLVDLWFVSRGWSKHRLRYGCINALNEAKKIEDEYKVLDETNNVLNGIIKDAINSEDQYDNFSGTDGYVLSL</sequence>
<dbReference type="EMBL" id="BAABME010017991">
    <property type="protein sequence ID" value="GAA0152156.1"/>
    <property type="molecule type" value="Genomic_DNA"/>
</dbReference>
<gene>
    <name evidence="1" type="ORF">LIER_37434</name>
</gene>
<comment type="caution">
    <text evidence="1">The sequence shown here is derived from an EMBL/GenBank/DDBJ whole genome shotgun (WGS) entry which is preliminary data.</text>
</comment>
<accession>A0AAV3PMC0</accession>
<evidence type="ECO:0000313" key="2">
    <source>
        <dbReference type="Proteomes" id="UP001454036"/>
    </source>
</evidence>
<protein>
    <submittedName>
        <fullName evidence="1">Uncharacterized protein</fullName>
    </submittedName>
</protein>
<reference evidence="1 2" key="1">
    <citation type="submission" date="2024-01" db="EMBL/GenBank/DDBJ databases">
        <title>The complete chloroplast genome sequence of Lithospermum erythrorhizon: insights into the phylogenetic relationship among Boraginaceae species and the maternal lineages of purple gromwells.</title>
        <authorList>
            <person name="Okada T."/>
            <person name="Watanabe K."/>
        </authorList>
    </citation>
    <scope>NUCLEOTIDE SEQUENCE [LARGE SCALE GENOMIC DNA]</scope>
</reference>
<evidence type="ECO:0000313" key="1">
    <source>
        <dbReference type="EMBL" id="GAA0152156.1"/>
    </source>
</evidence>
<dbReference type="Proteomes" id="UP001454036">
    <property type="component" value="Unassembled WGS sequence"/>
</dbReference>
<organism evidence="1 2">
    <name type="scientific">Lithospermum erythrorhizon</name>
    <name type="common">Purple gromwell</name>
    <name type="synonym">Lithospermum officinale var. erythrorhizon</name>
    <dbReference type="NCBI Taxonomy" id="34254"/>
    <lineage>
        <taxon>Eukaryota</taxon>
        <taxon>Viridiplantae</taxon>
        <taxon>Streptophyta</taxon>
        <taxon>Embryophyta</taxon>
        <taxon>Tracheophyta</taxon>
        <taxon>Spermatophyta</taxon>
        <taxon>Magnoliopsida</taxon>
        <taxon>eudicotyledons</taxon>
        <taxon>Gunneridae</taxon>
        <taxon>Pentapetalae</taxon>
        <taxon>asterids</taxon>
        <taxon>lamiids</taxon>
        <taxon>Boraginales</taxon>
        <taxon>Boraginaceae</taxon>
        <taxon>Boraginoideae</taxon>
        <taxon>Lithospermeae</taxon>
        <taxon>Lithospermum</taxon>
    </lineage>
</organism>